<dbReference type="Pfam" id="PF07690">
    <property type="entry name" value="MFS_1"/>
    <property type="match status" value="1"/>
</dbReference>
<feature type="transmembrane region" description="Helical" evidence="6">
    <location>
        <begin position="301"/>
        <end position="324"/>
    </location>
</feature>
<keyword evidence="5 6" id="KW-0472">Membrane</keyword>
<keyword evidence="3 6" id="KW-0812">Transmembrane</keyword>
<feature type="transmembrane region" description="Helical" evidence="6">
    <location>
        <begin position="212"/>
        <end position="231"/>
    </location>
</feature>
<organism evidence="8 9">
    <name type="scientific">Weissella viridescens</name>
    <name type="common">Lactobacillus viridescens</name>
    <dbReference type="NCBI Taxonomy" id="1629"/>
    <lineage>
        <taxon>Bacteria</taxon>
        <taxon>Bacillati</taxon>
        <taxon>Bacillota</taxon>
        <taxon>Bacilli</taxon>
        <taxon>Lactobacillales</taxon>
        <taxon>Lactobacillaceae</taxon>
        <taxon>Weissella</taxon>
    </lineage>
</organism>
<keyword evidence="9" id="KW-1185">Reference proteome</keyword>
<evidence type="ECO:0000259" key="7">
    <source>
        <dbReference type="PROSITE" id="PS50850"/>
    </source>
</evidence>
<feature type="transmembrane region" description="Helical" evidence="6">
    <location>
        <begin position="344"/>
        <end position="364"/>
    </location>
</feature>
<evidence type="ECO:0000256" key="1">
    <source>
        <dbReference type="ARBA" id="ARBA00004651"/>
    </source>
</evidence>
<dbReference type="GO" id="GO:0022857">
    <property type="term" value="F:transmembrane transporter activity"/>
    <property type="evidence" value="ECO:0007669"/>
    <property type="project" value="InterPro"/>
</dbReference>
<feature type="transmembrane region" description="Helical" evidence="6">
    <location>
        <begin position="370"/>
        <end position="388"/>
    </location>
</feature>
<feature type="transmembrane region" description="Helical" evidence="6">
    <location>
        <begin position="277"/>
        <end position="295"/>
    </location>
</feature>
<dbReference type="PATRIC" id="fig|1629.5.peg.204"/>
<sequence length="394" mass="41405">MMKKELKLILAGILFLAAILRIPLTSVGPLIPSLSDTTGLSLTNLSQLTSISLLVFAILSTLVPKISRRLGLLPSILGSISLVLVGILVRSFTGNIGLYIGTVIIAVGICFGNVLLPTLAKTYFPNQLGKITSSYTIVMNLMGAIGSSAAIPVLGLMHNVPSLALASVGFLALPALLVWFMIYLTGGANATQTDAGTATQMGAKVNIYRSKIAWSLATFMGLQSLIFYTYVSWLPKIIESKGYSLAFGGSLLGVLQLMILPASFVVPVFAEKVKNQTGFVIFAGSAIFVGTLLLFTGNEFLMVVAVLILGIAVGSAFSLSLILFTIRTHSGQVAAELSGMSQTVGYTLAAVGPVFFGLLVGWTGSFITPLMLILVLAVLMVVIGYKAGKPGFID</sequence>
<comment type="subcellular location">
    <subcellularLocation>
        <location evidence="1">Cell membrane</location>
        <topology evidence="1">Multi-pass membrane protein</topology>
    </subcellularLocation>
</comment>
<dbReference type="InterPro" id="IPR052524">
    <property type="entry name" value="MFS_Cyanate_Porter"/>
</dbReference>
<reference evidence="8 9" key="1">
    <citation type="journal article" date="2015" name="Genome Announc.">
        <title>Expanding the biotechnology potential of lactobacilli through comparative genomics of 213 strains and associated genera.</title>
        <authorList>
            <person name="Sun Z."/>
            <person name="Harris H.M."/>
            <person name="McCann A."/>
            <person name="Guo C."/>
            <person name="Argimon S."/>
            <person name="Zhang W."/>
            <person name="Yang X."/>
            <person name="Jeffery I.B."/>
            <person name="Cooney J.C."/>
            <person name="Kagawa T.F."/>
            <person name="Liu W."/>
            <person name="Song Y."/>
            <person name="Salvetti E."/>
            <person name="Wrobel A."/>
            <person name="Rasinkangas P."/>
            <person name="Parkhill J."/>
            <person name="Rea M.C."/>
            <person name="O'Sullivan O."/>
            <person name="Ritari J."/>
            <person name="Douillard F.P."/>
            <person name="Paul Ross R."/>
            <person name="Yang R."/>
            <person name="Briner A.E."/>
            <person name="Felis G.E."/>
            <person name="de Vos W.M."/>
            <person name="Barrangou R."/>
            <person name="Klaenhammer T.R."/>
            <person name="Caufield P.W."/>
            <person name="Cui Y."/>
            <person name="Zhang H."/>
            <person name="O'Toole P.W."/>
        </authorList>
    </citation>
    <scope>NUCLEOTIDE SEQUENCE [LARGE SCALE GENOMIC DNA]</scope>
    <source>
        <strain evidence="8 9">DSM 20410</strain>
    </source>
</reference>
<dbReference type="SUPFAM" id="SSF103473">
    <property type="entry name" value="MFS general substrate transporter"/>
    <property type="match status" value="1"/>
</dbReference>
<evidence type="ECO:0000256" key="2">
    <source>
        <dbReference type="ARBA" id="ARBA00022448"/>
    </source>
</evidence>
<dbReference type="AlphaFoldDB" id="A0A0R2H2V0"/>
<dbReference type="Gene3D" id="1.20.1250.20">
    <property type="entry name" value="MFS general substrate transporter like domains"/>
    <property type="match status" value="1"/>
</dbReference>
<protein>
    <submittedName>
        <fullName evidence="8">Putative transporter</fullName>
    </submittedName>
</protein>
<dbReference type="GO" id="GO:0005886">
    <property type="term" value="C:plasma membrane"/>
    <property type="evidence" value="ECO:0007669"/>
    <property type="project" value="UniProtKB-SubCell"/>
</dbReference>
<dbReference type="PANTHER" id="PTHR23523:SF2">
    <property type="entry name" value="2-NITROIMIDAZOLE TRANSPORTER"/>
    <property type="match status" value="1"/>
</dbReference>
<name>A0A0R2H2V0_WEIVI</name>
<dbReference type="InterPro" id="IPR020846">
    <property type="entry name" value="MFS_dom"/>
</dbReference>
<dbReference type="OrthoDB" id="9797740at2"/>
<comment type="caution">
    <text evidence="8">The sequence shown here is derived from an EMBL/GenBank/DDBJ whole genome shotgun (WGS) entry which is preliminary data.</text>
</comment>
<dbReference type="Proteomes" id="UP000051992">
    <property type="component" value="Unassembled WGS sequence"/>
</dbReference>
<feature type="transmembrane region" description="Helical" evidence="6">
    <location>
        <begin position="243"/>
        <end position="270"/>
    </location>
</feature>
<evidence type="ECO:0000256" key="3">
    <source>
        <dbReference type="ARBA" id="ARBA00022692"/>
    </source>
</evidence>
<evidence type="ECO:0000313" key="8">
    <source>
        <dbReference type="EMBL" id="KRN46936.1"/>
    </source>
</evidence>
<evidence type="ECO:0000256" key="5">
    <source>
        <dbReference type="ARBA" id="ARBA00023136"/>
    </source>
</evidence>
<evidence type="ECO:0000256" key="6">
    <source>
        <dbReference type="SAM" id="Phobius"/>
    </source>
</evidence>
<feature type="transmembrane region" description="Helical" evidence="6">
    <location>
        <begin position="163"/>
        <end position="184"/>
    </location>
</feature>
<feature type="transmembrane region" description="Helical" evidence="6">
    <location>
        <begin position="96"/>
        <end position="116"/>
    </location>
</feature>
<dbReference type="InterPro" id="IPR036259">
    <property type="entry name" value="MFS_trans_sf"/>
</dbReference>
<proteinExistence type="predicted"/>
<keyword evidence="2" id="KW-0813">Transport</keyword>
<dbReference type="EMBL" id="JQBM01000001">
    <property type="protein sequence ID" value="KRN46936.1"/>
    <property type="molecule type" value="Genomic_DNA"/>
</dbReference>
<dbReference type="PROSITE" id="PS50850">
    <property type="entry name" value="MFS"/>
    <property type="match status" value="1"/>
</dbReference>
<gene>
    <name evidence="8" type="ORF">IV50_GL000202</name>
</gene>
<keyword evidence="4 6" id="KW-1133">Transmembrane helix</keyword>
<feature type="transmembrane region" description="Helical" evidence="6">
    <location>
        <begin position="70"/>
        <end position="90"/>
    </location>
</feature>
<dbReference type="PANTHER" id="PTHR23523">
    <property type="match status" value="1"/>
</dbReference>
<evidence type="ECO:0000256" key="4">
    <source>
        <dbReference type="ARBA" id="ARBA00022989"/>
    </source>
</evidence>
<dbReference type="InterPro" id="IPR011701">
    <property type="entry name" value="MFS"/>
</dbReference>
<feature type="domain" description="Major facilitator superfamily (MFS) profile" evidence="7">
    <location>
        <begin position="9"/>
        <end position="388"/>
    </location>
</feature>
<accession>A0A0R2H2V0</accession>
<feature type="transmembrane region" description="Helical" evidence="6">
    <location>
        <begin position="45"/>
        <end position="63"/>
    </location>
</feature>
<feature type="transmembrane region" description="Helical" evidence="6">
    <location>
        <begin position="137"/>
        <end position="157"/>
    </location>
</feature>
<evidence type="ECO:0000313" key="9">
    <source>
        <dbReference type="Proteomes" id="UP000051992"/>
    </source>
</evidence>